<dbReference type="Pfam" id="PF13977">
    <property type="entry name" value="TetR_C_6"/>
    <property type="match status" value="1"/>
</dbReference>
<dbReference type="InterPro" id="IPR039538">
    <property type="entry name" value="BetI_C"/>
</dbReference>
<evidence type="ECO:0000256" key="1">
    <source>
        <dbReference type="ARBA" id="ARBA00022491"/>
    </source>
</evidence>
<dbReference type="Gene3D" id="1.10.357.10">
    <property type="entry name" value="Tetracycline Repressor, domain 2"/>
    <property type="match status" value="1"/>
</dbReference>
<organism evidence="7 8">
    <name type="scientific">Anseongella ginsenosidimutans</name>
    <dbReference type="NCBI Taxonomy" id="496056"/>
    <lineage>
        <taxon>Bacteria</taxon>
        <taxon>Pseudomonadati</taxon>
        <taxon>Bacteroidota</taxon>
        <taxon>Sphingobacteriia</taxon>
        <taxon>Sphingobacteriales</taxon>
        <taxon>Sphingobacteriaceae</taxon>
        <taxon>Anseongella</taxon>
    </lineage>
</organism>
<dbReference type="OrthoDB" id="6430772at2"/>
<feature type="DNA-binding region" description="H-T-H motif" evidence="5">
    <location>
        <begin position="36"/>
        <end position="55"/>
    </location>
</feature>
<evidence type="ECO:0000313" key="8">
    <source>
        <dbReference type="Proteomes" id="UP000295807"/>
    </source>
</evidence>
<dbReference type="InterPro" id="IPR001647">
    <property type="entry name" value="HTH_TetR"/>
</dbReference>
<dbReference type="GO" id="GO:0003677">
    <property type="term" value="F:DNA binding"/>
    <property type="evidence" value="ECO:0007669"/>
    <property type="project" value="UniProtKB-UniRule"/>
</dbReference>
<accession>A0A4R3KNR7</accession>
<evidence type="ECO:0000256" key="5">
    <source>
        <dbReference type="PROSITE-ProRule" id="PRU00335"/>
    </source>
</evidence>
<proteinExistence type="predicted"/>
<dbReference type="InterPro" id="IPR009057">
    <property type="entry name" value="Homeodomain-like_sf"/>
</dbReference>
<dbReference type="RefSeq" id="WP_132129813.1">
    <property type="nucleotide sequence ID" value="NZ_CP042432.1"/>
</dbReference>
<dbReference type="InterPro" id="IPR036271">
    <property type="entry name" value="Tet_transcr_reg_TetR-rel_C_sf"/>
</dbReference>
<keyword evidence="4" id="KW-0804">Transcription</keyword>
<keyword evidence="2" id="KW-0805">Transcription regulation</keyword>
<dbReference type="AlphaFoldDB" id="A0A4R3KNR7"/>
<dbReference type="PRINTS" id="PR00455">
    <property type="entry name" value="HTHTETR"/>
</dbReference>
<keyword evidence="1" id="KW-0678">Repressor</keyword>
<name>A0A4R3KNR7_9SPHI</name>
<dbReference type="SUPFAM" id="SSF46689">
    <property type="entry name" value="Homeodomain-like"/>
    <property type="match status" value="1"/>
</dbReference>
<comment type="caution">
    <text evidence="7">The sequence shown here is derived from an EMBL/GenBank/DDBJ whole genome shotgun (WGS) entry which is preliminary data.</text>
</comment>
<reference evidence="7 8" key="1">
    <citation type="submission" date="2019-03" db="EMBL/GenBank/DDBJ databases">
        <title>Genomic Encyclopedia of Type Strains, Phase IV (KMG-IV): sequencing the most valuable type-strain genomes for metagenomic binning, comparative biology and taxonomic classification.</title>
        <authorList>
            <person name="Goeker M."/>
        </authorList>
    </citation>
    <scope>NUCLEOTIDE SEQUENCE [LARGE SCALE GENOMIC DNA]</scope>
    <source>
        <strain evidence="7 8">DSM 21100</strain>
    </source>
</reference>
<feature type="domain" description="HTH tetR-type" evidence="6">
    <location>
        <begin position="13"/>
        <end position="73"/>
    </location>
</feature>
<dbReference type="PANTHER" id="PTHR43479">
    <property type="entry name" value="ACREF/ENVCD OPERON REPRESSOR-RELATED"/>
    <property type="match status" value="1"/>
</dbReference>
<evidence type="ECO:0000313" key="7">
    <source>
        <dbReference type="EMBL" id="TCS86004.1"/>
    </source>
</evidence>
<protein>
    <submittedName>
        <fullName evidence="7">TetR family transcriptional regulator</fullName>
    </submittedName>
</protein>
<evidence type="ECO:0000259" key="6">
    <source>
        <dbReference type="PROSITE" id="PS50977"/>
    </source>
</evidence>
<evidence type="ECO:0000256" key="2">
    <source>
        <dbReference type="ARBA" id="ARBA00023015"/>
    </source>
</evidence>
<evidence type="ECO:0000256" key="4">
    <source>
        <dbReference type="ARBA" id="ARBA00023163"/>
    </source>
</evidence>
<gene>
    <name evidence="7" type="ORF">EDD80_10929</name>
</gene>
<dbReference type="Pfam" id="PF00440">
    <property type="entry name" value="TetR_N"/>
    <property type="match status" value="1"/>
</dbReference>
<dbReference type="EMBL" id="SMAD01000009">
    <property type="protein sequence ID" value="TCS86004.1"/>
    <property type="molecule type" value="Genomic_DNA"/>
</dbReference>
<dbReference type="InterPro" id="IPR050624">
    <property type="entry name" value="HTH-type_Tx_Regulator"/>
</dbReference>
<dbReference type="Proteomes" id="UP000295807">
    <property type="component" value="Unassembled WGS sequence"/>
</dbReference>
<dbReference type="PANTHER" id="PTHR43479:SF11">
    <property type="entry name" value="ACREF_ENVCD OPERON REPRESSOR-RELATED"/>
    <property type="match status" value="1"/>
</dbReference>
<dbReference type="SUPFAM" id="SSF48498">
    <property type="entry name" value="Tetracyclin repressor-like, C-terminal domain"/>
    <property type="match status" value="1"/>
</dbReference>
<dbReference type="PROSITE" id="PS50977">
    <property type="entry name" value="HTH_TETR_2"/>
    <property type="match status" value="1"/>
</dbReference>
<keyword evidence="8" id="KW-1185">Reference proteome</keyword>
<sequence>MAAQKKRREGGQDKSRQKILAAAFELFAEKGYSQTPVDSIAAKANVSKGLIYHYFENKEHILKGVFARLKEEGDVLYEGVDSLSPEEFLERMIDISMKYVIHQTKSFRLMLALTLQTGVTKGLKKEIEEIRNEWLSGLAQVFKSLDYEDPETEAYLLSALLDGIGVGYMVMRADYPMEEIKELIMKRYGLRGSGSMLPGR</sequence>
<keyword evidence="3 5" id="KW-0238">DNA-binding</keyword>
<evidence type="ECO:0000256" key="3">
    <source>
        <dbReference type="ARBA" id="ARBA00023125"/>
    </source>
</evidence>